<name>A0A4V2UXT4_9HYPH</name>
<dbReference type="PANTHER" id="PTHR36504">
    <property type="entry name" value="LIPOPOLYSACCHARIDE EXPORT SYSTEM PROTEIN LPTA"/>
    <property type="match status" value="1"/>
</dbReference>
<dbReference type="InterPro" id="IPR052037">
    <property type="entry name" value="LPS_export_LptA"/>
</dbReference>
<sequence>MSPRLPVLAALLLASLAGPALAQQPPGSVPNALQGFARNRDQPVRITSNSLEVRDKDKTAVFAGNVVVVQGDTTMRSPELLVFYEGSAAPSDTAPQSTSSIRRLEAKGGVVVQTKEQTATGDVGIFEMKTNTVTMTGRPVVLTQGPNVIRGQKLTVDLVTGVSKIEGGRVESLIVPGSVKPNEAAPRR</sequence>
<feature type="domain" description="Organic solvent tolerance-like N-terminal" evidence="3">
    <location>
        <begin position="46"/>
        <end position="161"/>
    </location>
</feature>
<evidence type="ECO:0000256" key="2">
    <source>
        <dbReference type="SAM" id="SignalP"/>
    </source>
</evidence>
<dbReference type="RefSeq" id="WP_132031509.1">
    <property type="nucleotide sequence ID" value="NZ_SMAI01000006.1"/>
</dbReference>
<dbReference type="InterPro" id="IPR005653">
    <property type="entry name" value="OstA-like_N"/>
</dbReference>
<feature type="chain" id="PRO_5020322106" evidence="2">
    <location>
        <begin position="23"/>
        <end position="188"/>
    </location>
</feature>
<dbReference type="Proteomes" id="UP000294664">
    <property type="component" value="Unassembled WGS sequence"/>
</dbReference>
<dbReference type="OrthoDB" id="9811926at2"/>
<dbReference type="Pfam" id="PF03968">
    <property type="entry name" value="LptD_N"/>
    <property type="match status" value="1"/>
</dbReference>
<protein>
    <submittedName>
        <fullName evidence="4">Lipopolysaccharide export system protein LptA</fullName>
    </submittedName>
</protein>
<accession>A0A4V2UXT4</accession>
<comment type="caution">
    <text evidence="4">The sequence shown here is derived from an EMBL/GenBank/DDBJ whole genome shotgun (WGS) entry which is preliminary data.</text>
</comment>
<dbReference type="PANTHER" id="PTHR36504:SF1">
    <property type="entry name" value="LIPOPOLYSACCHARIDE EXPORT SYSTEM PROTEIN LPTA"/>
    <property type="match status" value="1"/>
</dbReference>
<dbReference type="GO" id="GO:0030288">
    <property type="term" value="C:outer membrane-bounded periplasmic space"/>
    <property type="evidence" value="ECO:0007669"/>
    <property type="project" value="TreeGrafter"/>
</dbReference>
<keyword evidence="1 2" id="KW-0732">Signal</keyword>
<feature type="signal peptide" evidence="2">
    <location>
        <begin position="1"/>
        <end position="22"/>
    </location>
</feature>
<reference evidence="4 5" key="1">
    <citation type="submission" date="2019-03" db="EMBL/GenBank/DDBJ databases">
        <title>Genomic Encyclopedia of Type Strains, Phase IV (KMG-IV): sequencing the most valuable type-strain genomes for metagenomic binning, comparative biology and taxonomic classification.</title>
        <authorList>
            <person name="Goeker M."/>
        </authorList>
    </citation>
    <scope>NUCLEOTIDE SEQUENCE [LARGE SCALE GENOMIC DNA]</scope>
    <source>
        <strain evidence="4 5">DSM 9035</strain>
    </source>
</reference>
<dbReference type="AlphaFoldDB" id="A0A4V2UXT4"/>
<dbReference type="EMBL" id="SMAI01000006">
    <property type="protein sequence ID" value="TCT04738.1"/>
    <property type="molecule type" value="Genomic_DNA"/>
</dbReference>
<gene>
    <name evidence="4" type="ORF">EDC64_106170</name>
</gene>
<dbReference type="Gene3D" id="2.60.450.10">
    <property type="entry name" value="Lipopolysaccharide (LPS) transport protein A like domain"/>
    <property type="match status" value="1"/>
</dbReference>
<keyword evidence="5" id="KW-1185">Reference proteome</keyword>
<proteinExistence type="predicted"/>
<evidence type="ECO:0000313" key="4">
    <source>
        <dbReference type="EMBL" id="TCT04738.1"/>
    </source>
</evidence>
<evidence type="ECO:0000256" key="1">
    <source>
        <dbReference type="ARBA" id="ARBA00022729"/>
    </source>
</evidence>
<dbReference type="GO" id="GO:0017089">
    <property type="term" value="F:glycolipid transfer activity"/>
    <property type="evidence" value="ECO:0007669"/>
    <property type="project" value="TreeGrafter"/>
</dbReference>
<dbReference type="GO" id="GO:0015920">
    <property type="term" value="P:lipopolysaccharide transport"/>
    <property type="evidence" value="ECO:0007669"/>
    <property type="project" value="TreeGrafter"/>
</dbReference>
<evidence type="ECO:0000259" key="3">
    <source>
        <dbReference type="Pfam" id="PF03968"/>
    </source>
</evidence>
<dbReference type="GO" id="GO:0009279">
    <property type="term" value="C:cell outer membrane"/>
    <property type="evidence" value="ECO:0007669"/>
    <property type="project" value="TreeGrafter"/>
</dbReference>
<evidence type="ECO:0000313" key="5">
    <source>
        <dbReference type="Proteomes" id="UP000294664"/>
    </source>
</evidence>
<organism evidence="4 5">
    <name type="scientific">Aquabacter spiritensis</name>
    <dbReference type="NCBI Taxonomy" id="933073"/>
    <lineage>
        <taxon>Bacteria</taxon>
        <taxon>Pseudomonadati</taxon>
        <taxon>Pseudomonadota</taxon>
        <taxon>Alphaproteobacteria</taxon>
        <taxon>Hyphomicrobiales</taxon>
        <taxon>Xanthobacteraceae</taxon>
        <taxon>Aquabacter</taxon>
    </lineage>
</organism>